<dbReference type="GO" id="GO:0004497">
    <property type="term" value="F:monooxygenase activity"/>
    <property type="evidence" value="ECO:0007669"/>
    <property type="project" value="UniProtKB-KW"/>
</dbReference>
<name>A0A5N6MYN5_9ASTR</name>
<dbReference type="GO" id="GO:0006869">
    <property type="term" value="P:lipid transport"/>
    <property type="evidence" value="ECO:0007669"/>
    <property type="project" value="UniProtKB-KW"/>
</dbReference>
<evidence type="ECO:0000256" key="5">
    <source>
        <dbReference type="ARBA" id="ARBA00022692"/>
    </source>
</evidence>
<evidence type="ECO:0000256" key="9">
    <source>
        <dbReference type="ARBA" id="ARBA00023004"/>
    </source>
</evidence>
<keyword evidence="19" id="KW-1185">Reference proteome</keyword>
<keyword evidence="4 14" id="KW-0349">Heme</keyword>
<feature type="region of interest" description="Disordered" evidence="15">
    <location>
        <begin position="997"/>
        <end position="1019"/>
    </location>
</feature>
<comment type="subcellular location">
    <subcellularLocation>
        <location evidence="1">Membrane</location>
    </subcellularLocation>
</comment>
<keyword evidence="11" id="KW-0445">Lipid transport</keyword>
<evidence type="ECO:0000256" key="10">
    <source>
        <dbReference type="ARBA" id="ARBA00023033"/>
    </source>
</evidence>
<comment type="similarity">
    <text evidence="2">Belongs to the cytochrome P450 family.</text>
</comment>
<dbReference type="Pfam" id="PF00067">
    <property type="entry name" value="p450"/>
    <property type="match status" value="2"/>
</dbReference>
<dbReference type="EMBL" id="SZYD01000014">
    <property type="protein sequence ID" value="KAD4179014.1"/>
    <property type="molecule type" value="Genomic_DNA"/>
</dbReference>
<dbReference type="Pfam" id="PF25669">
    <property type="entry name" value="SMP_MUG190-like"/>
    <property type="match status" value="1"/>
</dbReference>
<dbReference type="PROSITE" id="PS50004">
    <property type="entry name" value="C2"/>
    <property type="match status" value="1"/>
</dbReference>
<evidence type="ECO:0000256" key="6">
    <source>
        <dbReference type="ARBA" id="ARBA00022723"/>
    </source>
</evidence>
<dbReference type="AlphaFoldDB" id="A0A5N6MYN5"/>
<dbReference type="InterPro" id="IPR031468">
    <property type="entry name" value="SMP_LBD"/>
</dbReference>
<evidence type="ECO:0000256" key="4">
    <source>
        <dbReference type="ARBA" id="ARBA00022617"/>
    </source>
</evidence>
<evidence type="ECO:0000256" key="11">
    <source>
        <dbReference type="ARBA" id="ARBA00023055"/>
    </source>
</evidence>
<evidence type="ECO:0000259" key="16">
    <source>
        <dbReference type="PROSITE" id="PS50004"/>
    </source>
</evidence>
<evidence type="ECO:0000256" key="14">
    <source>
        <dbReference type="PIRSR" id="PIRSR602401-1"/>
    </source>
</evidence>
<dbReference type="PROSITE" id="PS00086">
    <property type="entry name" value="CYTOCHROME_P450"/>
    <property type="match status" value="1"/>
</dbReference>
<dbReference type="CDD" id="cd21669">
    <property type="entry name" value="SMP_SF"/>
    <property type="match status" value="1"/>
</dbReference>
<dbReference type="PANTHER" id="PTHR47042:SF4">
    <property type="entry name" value="OS02G0313700 PROTEIN"/>
    <property type="match status" value="1"/>
</dbReference>
<dbReference type="GO" id="GO:0005506">
    <property type="term" value="F:iron ion binding"/>
    <property type="evidence" value="ECO:0007669"/>
    <property type="project" value="InterPro"/>
</dbReference>
<evidence type="ECO:0000313" key="18">
    <source>
        <dbReference type="EMBL" id="KAD4179014.1"/>
    </source>
</evidence>
<keyword evidence="3" id="KW-0813">Transport</keyword>
<feature type="domain" description="SMP-LTD" evidence="17">
    <location>
        <begin position="645"/>
        <end position="839"/>
    </location>
</feature>
<protein>
    <recommendedName>
        <fullName evidence="20">C2 domain-containing protein</fullName>
    </recommendedName>
</protein>
<evidence type="ECO:0000259" key="17">
    <source>
        <dbReference type="PROSITE" id="PS51847"/>
    </source>
</evidence>
<organism evidence="18 19">
    <name type="scientific">Mikania micrantha</name>
    <name type="common">bitter vine</name>
    <dbReference type="NCBI Taxonomy" id="192012"/>
    <lineage>
        <taxon>Eukaryota</taxon>
        <taxon>Viridiplantae</taxon>
        <taxon>Streptophyta</taxon>
        <taxon>Embryophyta</taxon>
        <taxon>Tracheophyta</taxon>
        <taxon>Spermatophyta</taxon>
        <taxon>Magnoliopsida</taxon>
        <taxon>eudicotyledons</taxon>
        <taxon>Gunneridae</taxon>
        <taxon>Pentapetalae</taxon>
        <taxon>asterids</taxon>
        <taxon>campanulids</taxon>
        <taxon>Asterales</taxon>
        <taxon>Asteraceae</taxon>
        <taxon>Asteroideae</taxon>
        <taxon>Heliantheae alliance</taxon>
        <taxon>Eupatorieae</taxon>
        <taxon>Mikania</taxon>
    </lineage>
</organism>
<keyword evidence="6 14" id="KW-0479">Metal-binding</keyword>
<proteinExistence type="inferred from homology"/>
<dbReference type="GO" id="GO:0008289">
    <property type="term" value="F:lipid binding"/>
    <property type="evidence" value="ECO:0007669"/>
    <property type="project" value="UniProtKB-KW"/>
</dbReference>
<evidence type="ECO:0000256" key="3">
    <source>
        <dbReference type="ARBA" id="ARBA00022448"/>
    </source>
</evidence>
<dbReference type="PROSITE" id="PS51847">
    <property type="entry name" value="SMP"/>
    <property type="match status" value="1"/>
</dbReference>
<keyword evidence="13" id="KW-0472">Membrane</keyword>
<feature type="region of interest" description="Disordered" evidence="15">
    <location>
        <begin position="1037"/>
        <end position="1070"/>
    </location>
</feature>
<keyword evidence="9 14" id="KW-0408">Iron</keyword>
<dbReference type="InterPro" id="IPR001128">
    <property type="entry name" value="Cyt_P450"/>
</dbReference>
<dbReference type="SUPFAM" id="SSF48264">
    <property type="entry name" value="Cytochrome P450"/>
    <property type="match status" value="2"/>
</dbReference>
<evidence type="ECO:0000256" key="13">
    <source>
        <dbReference type="ARBA" id="ARBA00023136"/>
    </source>
</evidence>
<dbReference type="PANTHER" id="PTHR47042">
    <property type="entry name" value="C2 DOMAIN-CONTAINING PROTEIN-LIKE"/>
    <property type="match status" value="1"/>
</dbReference>
<evidence type="ECO:0000256" key="8">
    <source>
        <dbReference type="ARBA" id="ARBA00023002"/>
    </source>
</evidence>
<dbReference type="Gene3D" id="2.60.40.150">
    <property type="entry name" value="C2 domain"/>
    <property type="match status" value="1"/>
</dbReference>
<dbReference type="PRINTS" id="PR00385">
    <property type="entry name" value="P450"/>
</dbReference>
<dbReference type="SMART" id="SM00239">
    <property type="entry name" value="C2"/>
    <property type="match status" value="1"/>
</dbReference>
<feature type="compositionally biased region" description="Basic and acidic residues" evidence="15">
    <location>
        <begin position="997"/>
        <end position="1010"/>
    </location>
</feature>
<evidence type="ECO:0000256" key="2">
    <source>
        <dbReference type="ARBA" id="ARBA00010617"/>
    </source>
</evidence>
<dbReference type="Pfam" id="PF00168">
    <property type="entry name" value="C2"/>
    <property type="match status" value="1"/>
</dbReference>
<dbReference type="GO" id="GO:0016705">
    <property type="term" value="F:oxidoreductase activity, acting on paired donors, with incorporation or reduction of molecular oxygen"/>
    <property type="evidence" value="ECO:0007669"/>
    <property type="project" value="InterPro"/>
</dbReference>
<comment type="caution">
    <text evidence="18">The sequence shown here is derived from an EMBL/GenBank/DDBJ whole genome shotgun (WGS) entry which is preliminary data.</text>
</comment>
<evidence type="ECO:0008006" key="20">
    <source>
        <dbReference type="Google" id="ProtNLM"/>
    </source>
</evidence>
<keyword evidence="10" id="KW-0503">Monooxygenase</keyword>
<dbReference type="InterPro" id="IPR000008">
    <property type="entry name" value="C2_dom"/>
</dbReference>
<gene>
    <name evidence="18" type="ORF">E3N88_27605</name>
</gene>
<dbReference type="InterPro" id="IPR052847">
    <property type="entry name" value="Ext_Synaptotagmin/KAHRP-like"/>
</dbReference>
<reference evidence="18 19" key="1">
    <citation type="submission" date="2019-05" db="EMBL/GenBank/DDBJ databases">
        <title>Mikania micrantha, genome provides insights into the molecular mechanism of rapid growth.</title>
        <authorList>
            <person name="Liu B."/>
        </authorList>
    </citation>
    <scope>NUCLEOTIDE SEQUENCE [LARGE SCALE GENOMIC DNA]</scope>
    <source>
        <strain evidence="18">NLD-2019</strain>
        <tissue evidence="18">Leaf</tissue>
    </source>
</reference>
<dbReference type="InterPro" id="IPR035892">
    <property type="entry name" value="C2_domain_sf"/>
</dbReference>
<feature type="compositionally biased region" description="Polar residues" evidence="15">
    <location>
        <begin position="1122"/>
        <end position="1134"/>
    </location>
</feature>
<feature type="domain" description="C2" evidence="16">
    <location>
        <begin position="844"/>
        <end position="958"/>
    </location>
</feature>
<evidence type="ECO:0000256" key="12">
    <source>
        <dbReference type="ARBA" id="ARBA00023121"/>
    </source>
</evidence>
<evidence type="ECO:0000256" key="15">
    <source>
        <dbReference type="SAM" id="MobiDB-lite"/>
    </source>
</evidence>
<evidence type="ECO:0000256" key="7">
    <source>
        <dbReference type="ARBA" id="ARBA00022989"/>
    </source>
</evidence>
<keyword evidence="5" id="KW-0812">Transmembrane</keyword>
<dbReference type="PRINTS" id="PR00463">
    <property type="entry name" value="EP450I"/>
</dbReference>
<dbReference type="SUPFAM" id="SSF49562">
    <property type="entry name" value="C2 domain (Calcium/lipid-binding domain, CaLB)"/>
    <property type="match status" value="1"/>
</dbReference>
<comment type="cofactor">
    <cofactor evidence="14">
        <name>heme</name>
        <dbReference type="ChEBI" id="CHEBI:30413"/>
    </cofactor>
</comment>
<dbReference type="GO" id="GO:0016020">
    <property type="term" value="C:membrane"/>
    <property type="evidence" value="ECO:0007669"/>
    <property type="project" value="UniProtKB-SubCell"/>
</dbReference>
<feature type="compositionally biased region" description="Low complexity" evidence="15">
    <location>
        <begin position="1055"/>
        <end position="1069"/>
    </location>
</feature>
<keyword evidence="7" id="KW-1133">Transmembrane helix</keyword>
<dbReference type="GO" id="GO:0020037">
    <property type="term" value="F:heme binding"/>
    <property type="evidence" value="ECO:0007669"/>
    <property type="project" value="InterPro"/>
</dbReference>
<dbReference type="Proteomes" id="UP000326396">
    <property type="component" value="Linkage Group LG4"/>
</dbReference>
<sequence length="1265" mass="143004">MAATVGEMVIAIIVAVVARWGWKFLNWAWLNPKKLEKSLREQGYKGNSYKLLKGDVIELATIVKEARSKPMPISHDITSHVLPFEYYIFNKYGKKSYTWFGPKPRIYVADPELIKEILLKPEEFQRPHREPLRDSIIGGLVVSEGHKWAKHRNIINPAFHLESIKRMFSAISLSCSEMISKWELLTAGSGVAEVDVWPYIDNLAGDVISRAAFSSSYEEARNIFCIQKEQMELALQLLFILYLPGGRLIPTKANNKFKENRNKLQTLAKDIVDKRKKAIEMGETSNNDLLGILLESNAKEIHENGVGMSMEDVIEECKLFYIAGSETTSTLILWTMVCLSLHQEWQNKARQEITQVFGSGEVHYEGLKHLKIVTMILNEVLRLYPPATMVLRATHKETKLGDMKLPSDVNIIIPIIRVHHDPEVWGGDASEFKPERFSNGIASATKGKGMGCFLPFGGGPRICIGQNFAMIEAKTAIAKILQRFSFELSPSYKHSPFAMFSLPPQFGAPLILHDISIGGGPKICIGQNLAVTEAKAAIAKTLQRFSVELSPSYKHTPFAVFSLPPQFGLNLTDLVEQKMDSIIHHVGVVLLLIWLLSSFDYCHPLVYFLSFIYLYMVHDRYAMRLRRKVQFEERKQANQKRVLSDSESVRWLNHTIERIWPICLEDIVSQKILLPIVPWFLQKYKPWTVKEAVIQNLYLGRSPPMLTEMRVCRQSSSDDHMVLELGMNFRTADDMNAILAVKLTKRLGFGMWTKMHLTGMHIEGKVLVGVKFLPTWPFIGRLRVCFLEPPYFQVTVKPIFAHGFDVTELPGIAGWLDRLLTLAFEETLVEPNMLVVDVEKLVSPQPESWFSVDAKEPVAYTLVEIVEASDMKPSDMSGLSDPYVKGQLGAYRFRTKTQRKTLSPKWQEEFKIPIATWESPNLLIIQVRSKDHFVDDILGDCSIKINDLKDGQRHDMWLPLQNIKTGRLHIAIRVTEVDKKVTELPCDVDALANELKEDSFASDPTHKETHPGPVADDFEPIDVEGQRVTGIWVHHPGTGVPQVWQPRKGKHRVQKGSGSVGSSTKSVSSLDDANFSDDSLEGYRISARNRVKRGLSKIGLVLNRTLKTEHDKFKGFNKMDNDNNWESQSPSPRQNVRAVNENGVMVNLVMEENMMSPGKDTKLEGSGTESLNKRKVRHAAKSILKHAENSARSMRHVFSGKGSKMRRDADMAVDSDSSFEDSFPFPGYAVDEADNVDPTQVDYVEEIVNSLQGFDSNLDSSKSTT</sequence>
<dbReference type="CDD" id="cd00030">
    <property type="entry name" value="C2"/>
    <property type="match status" value="1"/>
</dbReference>
<evidence type="ECO:0000313" key="19">
    <source>
        <dbReference type="Proteomes" id="UP000326396"/>
    </source>
</evidence>
<feature type="binding site" description="axial binding residue" evidence="14">
    <location>
        <position position="463"/>
    </location>
    <ligand>
        <name>heme</name>
        <dbReference type="ChEBI" id="CHEBI:30413"/>
    </ligand>
    <ligandPart>
        <name>Fe</name>
        <dbReference type="ChEBI" id="CHEBI:18248"/>
    </ligandPart>
</feature>
<keyword evidence="12" id="KW-0446">Lipid-binding</keyword>
<dbReference type="InterPro" id="IPR017972">
    <property type="entry name" value="Cyt_P450_CS"/>
</dbReference>
<dbReference type="InterPro" id="IPR036396">
    <property type="entry name" value="Cyt_P450_sf"/>
</dbReference>
<accession>A0A5N6MYN5</accession>
<dbReference type="OrthoDB" id="270970at2759"/>
<evidence type="ECO:0000256" key="1">
    <source>
        <dbReference type="ARBA" id="ARBA00004370"/>
    </source>
</evidence>
<dbReference type="InterPro" id="IPR002401">
    <property type="entry name" value="Cyt_P450_E_grp-I"/>
</dbReference>
<dbReference type="FunFam" id="1.10.630.10:FF:000029">
    <property type="entry name" value="Cytochrome P450 734A1"/>
    <property type="match status" value="1"/>
</dbReference>
<dbReference type="Gene3D" id="1.10.630.10">
    <property type="entry name" value="Cytochrome P450"/>
    <property type="match status" value="2"/>
</dbReference>
<feature type="region of interest" description="Disordered" evidence="15">
    <location>
        <begin position="1114"/>
        <end position="1134"/>
    </location>
</feature>
<keyword evidence="8" id="KW-0560">Oxidoreductase</keyword>